<sequence>MSHSFEYIAVKSVKSTSSRPDRPNRATESSKRVSIPVEVRNVLPKQGKKEICLCFLSAQGCKGKNGNCLIKNLCHFKPTTLPDSVREFIEKNYAIQENRLGSTPSAKCNFQRVTDEVNRVLIRHGLSPPKAVPISVIQNGNPNYLTEDQQRVVPVDKYLNSSVYYEEKLALIPGLTKLLKFLLEKYPGTMINIDHDGTLFYTMIPFGTIEKREVDLAVDARVIHDLSFPVGKSVNGNTKPDVGADVSYDGADALSNRALDVA</sequence>
<gene>
    <name evidence="1" type="ORF">PHMEG_0003578</name>
</gene>
<evidence type="ECO:0000313" key="1">
    <source>
        <dbReference type="EMBL" id="OWZ21826.1"/>
    </source>
</evidence>
<reference evidence="2" key="1">
    <citation type="submission" date="2017-03" db="EMBL/GenBank/DDBJ databases">
        <title>Phytopthora megakarya and P. palmivora, two closely related causual agents of cacao black pod achieved similar genome size and gene model numbers by different mechanisms.</title>
        <authorList>
            <person name="Ali S."/>
            <person name="Shao J."/>
            <person name="Larry D.J."/>
            <person name="Kronmiller B."/>
            <person name="Shen D."/>
            <person name="Strem M.D."/>
            <person name="Melnick R.L."/>
            <person name="Guiltinan M.J."/>
            <person name="Tyler B.M."/>
            <person name="Meinhardt L.W."/>
            <person name="Bailey B.A."/>
        </authorList>
    </citation>
    <scope>NUCLEOTIDE SEQUENCE [LARGE SCALE GENOMIC DNA]</scope>
    <source>
        <strain evidence="2">zdho120</strain>
    </source>
</reference>
<keyword evidence="2" id="KW-1185">Reference proteome</keyword>
<dbReference type="OrthoDB" id="121662at2759"/>
<comment type="caution">
    <text evidence="1">The sequence shown here is derived from an EMBL/GenBank/DDBJ whole genome shotgun (WGS) entry which is preliminary data.</text>
</comment>
<dbReference type="AlphaFoldDB" id="A0A225WW22"/>
<evidence type="ECO:0000313" key="2">
    <source>
        <dbReference type="Proteomes" id="UP000198211"/>
    </source>
</evidence>
<protein>
    <submittedName>
        <fullName evidence="1">Uncharacterized protein</fullName>
    </submittedName>
</protein>
<dbReference type="Proteomes" id="UP000198211">
    <property type="component" value="Unassembled WGS sequence"/>
</dbReference>
<dbReference type="EMBL" id="NBNE01000186">
    <property type="protein sequence ID" value="OWZ21826.1"/>
    <property type="molecule type" value="Genomic_DNA"/>
</dbReference>
<name>A0A225WW22_9STRA</name>
<organism evidence="1 2">
    <name type="scientific">Phytophthora megakarya</name>
    <dbReference type="NCBI Taxonomy" id="4795"/>
    <lineage>
        <taxon>Eukaryota</taxon>
        <taxon>Sar</taxon>
        <taxon>Stramenopiles</taxon>
        <taxon>Oomycota</taxon>
        <taxon>Peronosporomycetes</taxon>
        <taxon>Peronosporales</taxon>
        <taxon>Peronosporaceae</taxon>
        <taxon>Phytophthora</taxon>
    </lineage>
</organism>
<accession>A0A225WW22</accession>
<proteinExistence type="predicted"/>